<feature type="domain" description="Probable treble clef zinc finger fungi" evidence="3">
    <location>
        <begin position="48"/>
        <end position="85"/>
    </location>
</feature>
<evidence type="ECO:0000256" key="1">
    <source>
        <dbReference type="SAM" id="MobiDB-lite"/>
    </source>
</evidence>
<comment type="caution">
    <text evidence="4">The sequence shown here is derived from an EMBL/GenBank/DDBJ whole genome shotgun (WGS) entry which is preliminary data.</text>
</comment>
<organism evidence="4 5">
    <name type="scientific">Diplodia seriata</name>
    <dbReference type="NCBI Taxonomy" id="420778"/>
    <lineage>
        <taxon>Eukaryota</taxon>
        <taxon>Fungi</taxon>
        <taxon>Dikarya</taxon>
        <taxon>Ascomycota</taxon>
        <taxon>Pezizomycotina</taxon>
        <taxon>Dothideomycetes</taxon>
        <taxon>Dothideomycetes incertae sedis</taxon>
        <taxon>Botryosphaeriales</taxon>
        <taxon>Botryosphaeriaceae</taxon>
        <taxon>Diplodia</taxon>
    </lineage>
</organism>
<dbReference type="GeneID" id="92004737"/>
<protein>
    <submittedName>
        <fullName evidence="4">Uncharacterized protein</fullName>
    </submittedName>
</protein>
<dbReference type="Proteomes" id="UP001430584">
    <property type="component" value="Unassembled WGS sequence"/>
</dbReference>
<dbReference type="PANTHER" id="PTHR42085:SF7">
    <property type="entry name" value="F-BOX DOMAIN-CONTAINING PROTEIN"/>
    <property type="match status" value="1"/>
</dbReference>
<dbReference type="RefSeq" id="XP_066637441.1">
    <property type="nucleotide sequence ID" value="XM_066772162.1"/>
</dbReference>
<keyword evidence="5" id="KW-1185">Reference proteome</keyword>
<feature type="compositionally biased region" description="Low complexity" evidence="1">
    <location>
        <begin position="507"/>
        <end position="521"/>
    </location>
</feature>
<dbReference type="PANTHER" id="PTHR42085">
    <property type="entry name" value="F-BOX DOMAIN-CONTAINING PROTEIN"/>
    <property type="match status" value="1"/>
</dbReference>
<feature type="region of interest" description="Disordered" evidence="1">
    <location>
        <begin position="507"/>
        <end position="535"/>
    </location>
</feature>
<feature type="domain" description="Probable treble clef zinc finger" evidence="2">
    <location>
        <begin position="9"/>
        <end position="46"/>
    </location>
</feature>
<dbReference type="EMBL" id="JAJVCZ030000001">
    <property type="protein sequence ID" value="KAL0264701.1"/>
    <property type="molecule type" value="Genomic_DNA"/>
</dbReference>
<evidence type="ECO:0000313" key="4">
    <source>
        <dbReference type="EMBL" id="KAL0264701.1"/>
    </source>
</evidence>
<evidence type="ECO:0000259" key="2">
    <source>
        <dbReference type="Pfam" id="PF26647"/>
    </source>
</evidence>
<evidence type="ECO:0000313" key="5">
    <source>
        <dbReference type="Proteomes" id="UP001430584"/>
    </source>
</evidence>
<dbReference type="InterPro" id="IPR058252">
    <property type="entry name" value="zf_Tbcl_4"/>
</dbReference>
<dbReference type="Pfam" id="PF26648">
    <property type="entry name" value="zf_Tbcl_4"/>
    <property type="match status" value="1"/>
</dbReference>
<proteinExistence type="predicted"/>
<dbReference type="InterPro" id="IPR058251">
    <property type="entry name" value="zf_Tbcl_3"/>
</dbReference>
<evidence type="ECO:0000259" key="3">
    <source>
        <dbReference type="Pfam" id="PF26648"/>
    </source>
</evidence>
<gene>
    <name evidence="4" type="ORF">SLS55_000652</name>
</gene>
<reference evidence="4 5" key="1">
    <citation type="submission" date="2024-02" db="EMBL/GenBank/DDBJ databases">
        <title>De novo assembly and annotation of 12 fungi associated with fruit tree decline syndrome in Ontario, Canada.</title>
        <authorList>
            <person name="Sulman M."/>
            <person name="Ellouze W."/>
            <person name="Ilyukhin E."/>
        </authorList>
    </citation>
    <scope>NUCLEOTIDE SEQUENCE [LARGE SCALE GENOMIC DNA]</scope>
    <source>
        <strain evidence="4 5">FDS-637</strain>
    </source>
</reference>
<dbReference type="Pfam" id="PF26647">
    <property type="entry name" value="zf_Tbcl_3"/>
    <property type="match status" value="1"/>
</dbReference>
<accession>A0ABR3CUY2</accession>
<dbReference type="InterPro" id="IPR038883">
    <property type="entry name" value="AN11006-like"/>
</dbReference>
<sequence length="614" mass="67185">MASSVTPADICWGTSKKTNRRCANKAKIAEPGYLPTCHQHRDQLLRPGSCQYLVDVKTGARCKRRFVYDPPPPYFELCPEHVNTPQGPCHFLRLPVELRMEVYKYFLKSGAVLSSHPSDRFQDYLPLLLVNKQIGSEAQDHLYASTTFHIEVGQQGATISNRYLYRPCGAEHRGDDDSESQVSKLLDIRQQLNFSRVKNIKLEVSVVNSGGLQGWSEEVEMYDLRDSISAILPYLARAQNLHKLTVRVVCSRFDSWTPTKALANFKLITQPLMSLRNITRPLLEPPYTGMPFFSRYKTPSKRSNTSSPFYSSVAAELAAAAAAAGAATEAGEPILPPPWTCPLTDRLIPISTRTQQQSNSYTEFLSYKHVFESITASAEPIPPKPPIARMFSAFKRVYLECASLILSSSIIGGQDCSEMLPSGADNFLHRARVARENVDLDAFVEARNGFVRRWNTHLEQRYCELARVNGLVVDMYNADAVGGMGAWDPRFSLLEGGGGAGGSVAGLAMQQQQQHQPQQRQLASPPAESGPVGLTSTVLQMSGDGGEGGGRMAVEAHGDGPWVAGWDWNCSAGGGGISGGDGIAPDCDADMAMVLKEEEGTGYGESSMFASGFR</sequence>
<name>A0ABR3CUY2_9PEZI</name>